<dbReference type="OrthoDB" id="4069694at2759"/>
<reference evidence="3 4" key="1">
    <citation type="journal article" date="2016" name="Proc. Natl. Acad. Sci. U.S.A.">
        <title>Comparative genomics of biotechnologically important yeasts.</title>
        <authorList>
            <person name="Riley R."/>
            <person name="Haridas S."/>
            <person name="Wolfe K.H."/>
            <person name="Lopes M.R."/>
            <person name="Hittinger C.T."/>
            <person name="Goeker M."/>
            <person name="Salamov A.A."/>
            <person name="Wisecaver J.H."/>
            <person name="Long T.M."/>
            <person name="Calvey C.H."/>
            <person name="Aerts A.L."/>
            <person name="Barry K.W."/>
            <person name="Choi C."/>
            <person name="Clum A."/>
            <person name="Coughlan A.Y."/>
            <person name="Deshpande S."/>
            <person name="Douglass A.P."/>
            <person name="Hanson S.J."/>
            <person name="Klenk H.-P."/>
            <person name="LaButti K.M."/>
            <person name="Lapidus A."/>
            <person name="Lindquist E.A."/>
            <person name="Lipzen A.M."/>
            <person name="Meier-Kolthoff J.P."/>
            <person name="Ohm R.A."/>
            <person name="Otillar R.P."/>
            <person name="Pangilinan J.L."/>
            <person name="Peng Y."/>
            <person name="Rokas A."/>
            <person name="Rosa C.A."/>
            <person name="Scheuner C."/>
            <person name="Sibirny A.A."/>
            <person name="Slot J.C."/>
            <person name="Stielow J.B."/>
            <person name="Sun H."/>
            <person name="Kurtzman C.P."/>
            <person name="Blackwell M."/>
            <person name="Grigoriev I.V."/>
            <person name="Jeffries T.W."/>
        </authorList>
    </citation>
    <scope>NUCLEOTIDE SEQUENCE [LARGE SCALE GENOMIC DNA]</scope>
    <source>
        <strain evidence="4">ATCC 58044 / CBS 1984 / NCYC 433 / NRRL Y-366-8</strain>
    </source>
</reference>
<feature type="region of interest" description="Disordered" evidence="1">
    <location>
        <begin position="105"/>
        <end position="196"/>
    </location>
</feature>
<dbReference type="EMBL" id="KV454210">
    <property type="protein sequence ID" value="ODQ59987.1"/>
    <property type="molecule type" value="Genomic_DNA"/>
</dbReference>
<dbReference type="PANTHER" id="PTHR31002:SF34">
    <property type="entry name" value="CELL WALL PROTEIN CWP1-RELATED"/>
    <property type="match status" value="1"/>
</dbReference>
<proteinExistence type="predicted"/>
<dbReference type="AlphaFoldDB" id="A0A1E3P569"/>
<feature type="compositionally biased region" description="Low complexity" evidence="1">
    <location>
        <begin position="106"/>
        <end position="196"/>
    </location>
</feature>
<evidence type="ECO:0000256" key="2">
    <source>
        <dbReference type="SAM" id="SignalP"/>
    </source>
</evidence>
<dbReference type="GO" id="GO:0000324">
    <property type="term" value="C:fungal-type vacuole"/>
    <property type="evidence" value="ECO:0007669"/>
    <property type="project" value="TreeGrafter"/>
</dbReference>
<evidence type="ECO:0000256" key="1">
    <source>
        <dbReference type="SAM" id="MobiDB-lite"/>
    </source>
</evidence>
<dbReference type="PROSITE" id="PS00724">
    <property type="entry name" value="SRP1_TIP1"/>
    <property type="match status" value="1"/>
</dbReference>
<evidence type="ECO:0000313" key="3">
    <source>
        <dbReference type="EMBL" id="ODQ59987.1"/>
    </source>
</evidence>
<evidence type="ECO:0000313" key="4">
    <source>
        <dbReference type="Proteomes" id="UP000094112"/>
    </source>
</evidence>
<sequence>MKFSIALLSVIAAALANNVDVATVLMNDVQNNMDEYIGLVGGTIPIPPELIDYYAKVATYTDDSYTSILTDFPVDKIKPLVTQLPWYSSRLESKLEVAYTQEHGEAASSAAPSTSQSSAAPSSSAAPESSSSAAPVPSSSSEAPVSSSSEAAPSSKASTSQSSSAAPVSSSAEGSSSKASSSTTVVSSVQESSSSVAQVSTYTGGANNLNNYLPLVLASPLLSFLI</sequence>
<dbReference type="GeneID" id="30202005"/>
<accession>A0A1E3P569</accession>
<dbReference type="InterPro" id="IPR000992">
    <property type="entry name" value="SRP1_TIP1"/>
</dbReference>
<keyword evidence="2" id="KW-0732">Signal</keyword>
<gene>
    <name evidence="3" type="ORF">WICANDRAFT_78611</name>
</gene>
<dbReference type="RefSeq" id="XP_019039194.1">
    <property type="nucleotide sequence ID" value="XM_019184759.1"/>
</dbReference>
<feature type="chain" id="PRO_5009133686" evidence="2">
    <location>
        <begin position="17"/>
        <end position="226"/>
    </location>
</feature>
<dbReference type="GO" id="GO:0009277">
    <property type="term" value="C:fungal-type cell wall"/>
    <property type="evidence" value="ECO:0007669"/>
    <property type="project" value="TreeGrafter"/>
</dbReference>
<dbReference type="InterPro" id="IPR050788">
    <property type="entry name" value="Yeast_SRP1/TIP1_CWP"/>
</dbReference>
<protein>
    <submittedName>
        <fullName evidence="3">Uncharacterized protein</fullName>
    </submittedName>
</protein>
<feature type="signal peptide" evidence="2">
    <location>
        <begin position="1"/>
        <end position="16"/>
    </location>
</feature>
<dbReference type="Proteomes" id="UP000094112">
    <property type="component" value="Unassembled WGS sequence"/>
</dbReference>
<name>A0A1E3P569_WICAA</name>
<dbReference type="PANTHER" id="PTHR31002">
    <property type="entry name" value="SERIPAUPERIN"/>
    <property type="match status" value="1"/>
</dbReference>
<dbReference type="GO" id="GO:0031505">
    <property type="term" value="P:fungal-type cell wall organization"/>
    <property type="evidence" value="ECO:0007669"/>
    <property type="project" value="TreeGrafter"/>
</dbReference>
<organism evidence="3 4">
    <name type="scientific">Wickerhamomyces anomalus (strain ATCC 58044 / CBS 1984 / NCYC 433 / NRRL Y-366-8)</name>
    <name type="common">Yeast</name>
    <name type="synonym">Hansenula anomala</name>
    <dbReference type="NCBI Taxonomy" id="683960"/>
    <lineage>
        <taxon>Eukaryota</taxon>
        <taxon>Fungi</taxon>
        <taxon>Dikarya</taxon>
        <taxon>Ascomycota</taxon>
        <taxon>Saccharomycotina</taxon>
        <taxon>Saccharomycetes</taxon>
        <taxon>Phaffomycetales</taxon>
        <taxon>Wickerhamomycetaceae</taxon>
        <taxon>Wickerhamomyces</taxon>
    </lineage>
</organism>
<dbReference type="GO" id="GO:0005199">
    <property type="term" value="F:structural constituent of cell wall"/>
    <property type="evidence" value="ECO:0007669"/>
    <property type="project" value="TreeGrafter"/>
</dbReference>
<dbReference type="Pfam" id="PF00660">
    <property type="entry name" value="SRP1_TIP1"/>
    <property type="match status" value="1"/>
</dbReference>
<keyword evidence="4" id="KW-1185">Reference proteome</keyword>